<dbReference type="Pfam" id="PF16158">
    <property type="entry name" value="N_BRCA1_IG"/>
    <property type="match status" value="1"/>
</dbReference>
<evidence type="ECO:0000313" key="7">
    <source>
        <dbReference type="Proteomes" id="UP001370758"/>
    </source>
</evidence>
<evidence type="ECO:0000256" key="3">
    <source>
        <dbReference type="ARBA" id="ARBA00022833"/>
    </source>
</evidence>
<gene>
    <name evidence="6" type="ORF">TWF481_005693</name>
</gene>
<feature type="domain" description="ZZ-type" evidence="5">
    <location>
        <begin position="352"/>
        <end position="396"/>
    </location>
</feature>
<organism evidence="6 7">
    <name type="scientific">Arthrobotrys musiformis</name>
    <dbReference type="NCBI Taxonomy" id="47236"/>
    <lineage>
        <taxon>Eukaryota</taxon>
        <taxon>Fungi</taxon>
        <taxon>Dikarya</taxon>
        <taxon>Ascomycota</taxon>
        <taxon>Pezizomycotina</taxon>
        <taxon>Orbiliomycetes</taxon>
        <taxon>Orbiliales</taxon>
        <taxon>Orbiliaceae</taxon>
        <taxon>Arthrobotrys</taxon>
    </lineage>
</organism>
<feature type="domain" description="ZZ-type" evidence="5">
    <location>
        <begin position="256"/>
        <end position="303"/>
    </location>
</feature>
<dbReference type="InterPro" id="IPR000433">
    <property type="entry name" value="Znf_ZZ"/>
</dbReference>
<dbReference type="SUPFAM" id="SSF57850">
    <property type="entry name" value="RING/U-box"/>
    <property type="match status" value="3"/>
</dbReference>
<comment type="caution">
    <text evidence="6">The sequence shown here is derived from an EMBL/GenBank/DDBJ whole genome shotgun (WGS) entry which is preliminary data.</text>
</comment>
<keyword evidence="1" id="KW-0479">Metal-binding</keyword>
<reference evidence="6 7" key="1">
    <citation type="submission" date="2023-08" db="EMBL/GenBank/DDBJ databases">
        <authorList>
            <person name="Palmer J.M."/>
        </authorList>
    </citation>
    <scope>NUCLEOTIDE SEQUENCE [LARGE SCALE GENOMIC DNA]</scope>
    <source>
        <strain evidence="6 7">TWF481</strain>
    </source>
</reference>
<dbReference type="Proteomes" id="UP001370758">
    <property type="component" value="Unassembled WGS sequence"/>
</dbReference>
<dbReference type="GO" id="GO:0008270">
    <property type="term" value="F:zinc ion binding"/>
    <property type="evidence" value="ECO:0007669"/>
    <property type="project" value="UniProtKB-KW"/>
</dbReference>
<dbReference type="Pfam" id="PF00569">
    <property type="entry name" value="ZZ"/>
    <property type="match status" value="1"/>
</dbReference>
<dbReference type="SMART" id="SM00291">
    <property type="entry name" value="ZnF_ZZ"/>
    <property type="match status" value="4"/>
</dbReference>
<evidence type="ECO:0000256" key="1">
    <source>
        <dbReference type="ARBA" id="ARBA00022723"/>
    </source>
</evidence>
<evidence type="ECO:0000313" key="6">
    <source>
        <dbReference type="EMBL" id="KAK6507244.1"/>
    </source>
</evidence>
<dbReference type="EMBL" id="JAVHJL010000003">
    <property type="protein sequence ID" value="KAK6507244.1"/>
    <property type="molecule type" value="Genomic_DNA"/>
</dbReference>
<dbReference type="PANTHER" id="PTHR20930:SF0">
    <property type="entry name" value="PROTEIN ILRUN"/>
    <property type="match status" value="1"/>
</dbReference>
<protein>
    <recommendedName>
        <fullName evidence="5">ZZ-type domain-containing protein</fullName>
    </recommendedName>
</protein>
<sequence>MATQVPQIPQAAPAHVPVNPDTPITVKVSYDGAIRRFKLPLRDLGPAVLPTKLRTALAIPQDQEVSFERYSDSAASFVVLDTNNSTVYKQLYRAAKAKLKLRLKATIVTPENGETMESVMGRLAGLAIADSSLVENPISLNPPAYTSQVTLPGVEPTPTPTPVIPQQAVVENVVPEATNAPVEPQPEPVDHTQTIADQVTNYFAGDTFAQQLQQHLGVELDKRMKELSLKNVVPEPIKTECKIGACVEPEVVPVSRSFLVYCNQCQGTISGEHYHCSICDKGDYDLCSSCVENGVHCEGDHWLIKRTLEKGRIVSSTTEYNKRKQRSTAPSPAPEEDQPQQQQQPPSPPQPPFRTRTCNCCIASLPEECFVTCNDCEDYDICLPCHISQKHGHHPMHGFSPATKDTPLDTVGTALLAPGRGVRHHAICDGCDTTINGVRHKCLACPDWDFCTVCVKTAPETHPGHRFVRIYEAINISPQYGPKTIHNGVRCDGPLCRDNMMYILGDRYKCAICDDLDFCANCEASPLNDHNKTHPIIKMKTALQGITCSTTEATTAGTACVLGDVRAVDAAILRPTTNAATQVQTVADVEPSTEYLDEKKVPVEHSEPIPVPVKESEPLQAEYLRDVISDGTVFPSGANFEQVWTLTNTGTSAWPAGVTVRFVGGDHMFRHGSEESCIATVTNTTVNPGETASFAVDLAAPFTSNRRVISYWRLTAPNGSRFGHKLWCDIEILKEEKKQLIDLSETIKYDDKLDEKVDDSDSSASSQMIFPKLEKESQILAVEEAIPTEVETETETETEITIPGTQNPAASPAWTLTLSEEEGHTSDGVTSEDDVDSLMLDDDYEVLETSDDDGFRRVI</sequence>
<dbReference type="Gene3D" id="3.30.60.90">
    <property type="match status" value="3"/>
</dbReference>
<accession>A0AAV9WEG0</accession>
<dbReference type="CDD" id="cd14947">
    <property type="entry name" value="NBR1_like"/>
    <property type="match status" value="1"/>
</dbReference>
<proteinExistence type="predicted"/>
<dbReference type="InterPro" id="IPR013783">
    <property type="entry name" value="Ig-like_fold"/>
</dbReference>
<feature type="region of interest" description="Disordered" evidence="4">
    <location>
        <begin position="315"/>
        <end position="352"/>
    </location>
</feature>
<keyword evidence="3" id="KW-0862">Zinc</keyword>
<keyword evidence="2" id="KW-0863">Zinc-finger</keyword>
<feature type="domain" description="ZZ-type" evidence="5">
    <location>
        <begin position="485"/>
        <end position="533"/>
    </location>
</feature>
<dbReference type="CDD" id="cd02340">
    <property type="entry name" value="ZZ_NBR1_like"/>
    <property type="match status" value="1"/>
</dbReference>
<dbReference type="AlphaFoldDB" id="A0AAV9WEG0"/>
<dbReference type="InterPro" id="IPR043145">
    <property type="entry name" value="Znf_ZZ_sf"/>
</dbReference>
<dbReference type="PANTHER" id="PTHR20930">
    <property type="entry name" value="OVARIAN CARCINOMA ANTIGEN CA125-RELATED"/>
    <property type="match status" value="1"/>
</dbReference>
<keyword evidence="7" id="KW-1185">Reference proteome</keyword>
<feature type="domain" description="ZZ-type" evidence="5">
    <location>
        <begin position="422"/>
        <end position="467"/>
    </location>
</feature>
<name>A0AAV9WEG0_9PEZI</name>
<dbReference type="CDD" id="cd02249">
    <property type="entry name" value="ZZ"/>
    <property type="match status" value="1"/>
</dbReference>
<feature type="region of interest" description="Disordered" evidence="4">
    <location>
        <begin position="789"/>
        <end position="811"/>
    </location>
</feature>
<evidence type="ECO:0000259" key="5">
    <source>
        <dbReference type="SMART" id="SM00291"/>
    </source>
</evidence>
<evidence type="ECO:0000256" key="4">
    <source>
        <dbReference type="SAM" id="MobiDB-lite"/>
    </source>
</evidence>
<evidence type="ECO:0000256" key="2">
    <source>
        <dbReference type="ARBA" id="ARBA00022771"/>
    </source>
</evidence>
<dbReference type="Gene3D" id="2.60.40.10">
    <property type="entry name" value="Immunoglobulins"/>
    <property type="match status" value="1"/>
</dbReference>
<dbReference type="InterPro" id="IPR032350">
    <property type="entry name" value="Nbr1_FW"/>
</dbReference>